<feature type="compositionally biased region" description="Polar residues" evidence="5">
    <location>
        <begin position="1"/>
        <end position="12"/>
    </location>
</feature>
<dbReference type="InterPro" id="IPR008936">
    <property type="entry name" value="Rho_GTPase_activation_prot"/>
</dbReference>
<evidence type="ECO:0000256" key="5">
    <source>
        <dbReference type="SAM" id="MobiDB-lite"/>
    </source>
</evidence>
<evidence type="ECO:0000256" key="1">
    <source>
        <dbReference type="ARBA" id="ARBA00004496"/>
    </source>
</evidence>
<dbReference type="OMA" id="TERIHAM"/>
<evidence type="ECO:0000256" key="4">
    <source>
        <dbReference type="ARBA" id="ARBA00037092"/>
    </source>
</evidence>
<dbReference type="AlphaFoldDB" id="F4QAL3"/>
<dbReference type="GO" id="GO:0043327">
    <property type="term" value="P:chemotaxis to cAMP"/>
    <property type="evidence" value="ECO:0007669"/>
    <property type="project" value="EnsemblProtists"/>
</dbReference>
<dbReference type="PANTHER" id="PTHR23176">
    <property type="entry name" value="RHO/RAC/CDC GTPASE-ACTIVATING PROTEIN"/>
    <property type="match status" value="1"/>
</dbReference>
<dbReference type="STRING" id="1054147.F4QAL3"/>
<dbReference type="RefSeq" id="XP_004354474.1">
    <property type="nucleotide sequence ID" value="XM_004354422.1"/>
</dbReference>
<dbReference type="Gene3D" id="1.10.555.10">
    <property type="entry name" value="Rho GTPase activation protein"/>
    <property type="match status" value="1"/>
</dbReference>
<organism evidence="7 8">
    <name type="scientific">Cavenderia fasciculata</name>
    <name type="common">Slime mold</name>
    <name type="synonym">Dictyostelium fasciculatum</name>
    <dbReference type="NCBI Taxonomy" id="261658"/>
    <lineage>
        <taxon>Eukaryota</taxon>
        <taxon>Amoebozoa</taxon>
        <taxon>Evosea</taxon>
        <taxon>Eumycetozoa</taxon>
        <taxon>Dictyostelia</taxon>
        <taxon>Acytosteliales</taxon>
        <taxon>Cavenderiaceae</taxon>
        <taxon>Cavenderia</taxon>
    </lineage>
</organism>
<feature type="region of interest" description="Disordered" evidence="5">
    <location>
        <begin position="109"/>
        <end position="184"/>
    </location>
</feature>
<dbReference type="SUPFAM" id="SSF48350">
    <property type="entry name" value="GTPase activation domain, GAP"/>
    <property type="match status" value="1"/>
</dbReference>
<feature type="compositionally biased region" description="Low complexity" evidence="5">
    <location>
        <begin position="226"/>
        <end position="248"/>
    </location>
</feature>
<keyword evidence="8" id="KW-1185">Reference proteome</keyword>
<gene>
    <name evidence="7" type="primary">gacY</name>
    <name evidence="7" type="ORF">DFA_10574</name>
</gene>
<dbReference type="EMBL" id="GL883026">
    <property type="protein sequence ID" value="EGG15732.1"/>
    <property type="molecule type" value="Genomic_DNA"/>
</dbReference>
<feature type="region of interest" description="Disordered" evidence="5">
    <location>
        <begin position="1"/>
        <end position="60"/>
    </location>
</feature>
<dbReference type="OrthoDB" id="3196451at2759"/>
<dbReference type="Pfam" id="PF00620">
    <property type="entry name" value="RhoGAP"/>
    <property type="match status" value="1"/>
</dbReference>
<accession>F4QAL3</accession>
<dbReference type="KEGG" id="dfa:DFA_10574"/>
<keyword evidence="2" id="KW-0343">GTPase activation</keyword>
<dbReference type="GO" id="GO:0005737">
    <property type="term" value="C:cytoplasm"/>
    <property type="evidence" value="ECO:0007669"/>
    <property type="project" value="UniProtKB-SubCell"/>
</dbReference>
<dbReference type="InterPro" id="IPR050729">
    <property type="entry name" value="Rho-GAP"/>
</dbReference>
<dbReference type="GO" id="GO:0007165">
    <property type="term" value="P:signal transduction"/>
    <property type="evidence" value="ECO:0007669"/>
    <property type="project" value="InterPro"/>
</dbReference>
<protein>
    <submittedName>
        <fullName evidence="7">RhoGAP domain-containing protein</fullName>
    </submittedName>
</protein>
<dbReference type="Proteomes" id="UP000007797">
    <property type="component" value="Unassembled WGS sequence"/>
</dbReference>
<feature type="compositionally biased region" description="Polar residues" evidence="5">
    <location>
        <begin position="35"/>
        <end position="50"/>
    </location>
</feature>
<dbReference type="PROSITE" id="PS50238">
    <property type="entry name" value="RHOGAP"/>
    <property type="match status" value="1"/>
</dbReference>
<proteinExistence type="predicted"/>
<feature type="domain" description="Rho-GAP" evidence="6">
    <location>
        <begin position="319"/>
        <end position="511"/>
    </location>
</feature>
<evidence type="ECO:0000256" key="2">
    <source>
        <dbReference type="ARBA" id="ARBA00022468"/>
    </source>
</evidence>
<reference evidence="8" key="1">
    <citation type="journal article" date="2011" name="Genome Res.">
        <title>Phylogeny-wide analysis of social amoeba genomes highlights ancient origins for complex intercellular communication.</title>
        <authorList>
            <person name="Heidel A.J."/>
            <person name="Lawal H.M."/>
            <person name="Felder M."/>
            <person name="Schilde C."/>
            <person name="Helps N.R."/>
            <person name="Tunggal B."/>
            <person name="Rivero F."/>
            <person name="John U."/>
            <person name="Schleicher M."/>
            <person name="Eichinger L."/>
            <person name="Platzer M."/>
            <person name="Noegel A.A."/>
            <person name="Schaap P."/>
            <person name="Gloeckner G."/>
        </authorList>
    </citation>
    <scope>NUCLEOTIDE SEQUENCE [LARGE SCALE GENOMIC DNA]</scope>
    <source>
        <strain evidence="8">SH3</strain>
    </source>
</reference>
<dbReference type="GO" id="GO:0005096">
    <property type="term" value="F:GTPase activator activity"/>
    <property type="evidence" value="ECO:0007669"/>
    <property type="project" value="UniProtKB-KW"/>
</dbReference>
<evidence type="ECO:0000313" key="8">
    <source>
        <dbReference type="Proteomes" id="UP000007797"/>
    </source>
</evidence>
<name>F4QAL3_CACFS</name>
<dbReference type="InterPro" id="IPR000198">
    <property type="entry name" value="RhoGAP_dom"/>
</dbReference>
<dbReference type="GeneID" id="14867271"/>
<keyword evidence="3" id="KW-0963">Cytoplasm</keyword>
<evidence type="ECO:0000259" key="6">
    <source>
        <dbReference type="PROSITE" id="PS50238"/>
    </source>
</evidence>
<evidence type="ECO:0000313" key="7">
    <source>
        <dbReference type="EMBL" id="EGG15732.1"/>
    </source>
</evidence>
<dbReference type="CDD" id="cd00159">
    <property type="entry name" value="RhoGAP"/>
    <property type="match status" value="1"/>
</dbReference>
<feature type="region of interest" description="Disordered" evidence="5">
    <location>
        <begin position="206"/>
        <end position="248"/>
    </location>
</feature>
<dbReference type="SMART" id="SM00324">
    <property type="entry name" value="RhoGAP"/>
    <property type="match status" value="1"/>
</dbReference>
<dbReference type="GO" id="GO:0030587">
    <property type="term" value="P:sorocarp development"/>
    <property type="evidence" value="ECO:0007669"/>
    <property type="project" value="EnsemblProtists"/>
</dbReference>
<sequence length="514" mass="57051">MTSNNIKNQMNHLSLGIKHQRSSSSPPINALSGGDPSSASATPNMQSPLSPLSPPVIAKGVKPINPAMQKYSNNEQVKTSFEQLKDALGDYEFDGEVVIKDVDSEEYSLYYGDRGGEDDYTDDTDDTDDAGSESMEEEEIAIVKSSPPIGRNYSHSVSGYAPSPTRHERSESTIIHPGVESQPIKGLTTTTALNRTPSKVSVTVTTSSTGSMTSLINNLTPPSTPPSSTTSPVLSPINNNNHNSHLVYNQGASSPVTVKQNDRANQFKEAISSEYKKMLDNPDEFRAEKLKQRKSKFFTKEGNQPPEVSSMINKPLSGMTLESVITRENNRDGGNKKVPLLVTKCIEYLSIESALKTEGLFRVAGNQSEVETLMKSLLQHGYDIPTGCCVHVVASTLKKFLRQLQVPVFTFKYHHEFINRFKITNDYERLQSLKKLILELPDYNQRIVNQVIKFLALVTKHSTINMMHAHNLGLMFGPTMMKAPDENEMSIMLDTSSQVITYLIENYSQLFQME</sequence>
<feature type="compositionally biased region" description="Acidic residues" evidence="5">
    <location>
        <begin position="116"/>
        <end position="140"/>
    </location>
</feature>
<dbReference type="PANTHER" id="PTHR23176:SF8">
    <property type="entry name" value="RHO GTPASE-ACTIVATING PROTEIN GACH"/>
    <property type="match status" value="1"/>
</dbReference>
<comment type="subcellular location">
    <subcellularLocation>
        <location evidence="1">Cytoplasm</location>
    </subcellularLocation>
</comment>
<comment type="function">
    <text evidence="4">Rho GTPase-activating protein involved in the signal transduction pathway.</text>
</comment>
<evidence type="ECO:0000256" key="3">
    <source>
        <dbReference type="ARBA" id="ARBA00022490"/>
    </source>
</evidence>